<accession>A0AAV5L545</accession>
<evidence type="ECO:0000313" key="2">
    <source>
        <dbReference type="Proteomes" id="UP001054252"/>
    </source>
</evidence>
<dbReference type="Proteomes" id="UP001054252">
    <property type="component" value="Unassembled WGS sequence"/>
</dbReference>
<name>A0AAV5L545_9ROSI</name>
<gene>
    <name evidence="1" type="ORF">SLEP1_g40994</name>
</gene>
<comment type="caution">
    <text evidence="1">The sequence shown here is derived from an EMBL/GenBank/DDBJ whole genome shotgun (WGS) entry which is preliminary data.</text>
</comment>
<reference evidence="1 2" key="1">
    <citation type="journal article" date="2021" name="Commun. Biol.">
        <title>The genome of Shorea leprosula (Dipterocarpaceae) highlights the ecological relevance of drought in aseasonal tropical rainforests.</title>
        <authorList>
            <person name="Ng K.K.S."/>
            <person name="Kobayashi M.J."/>
            <person name="Fawcett J.A."/>
            <person name="Hatakeyama M."/>
            <person name="Paape T."/>
            <person name="Ng C.H."/>
            <person name="Ang C.C."/>
            <person name="Tnah L.H."/>
            <person name="Lee C.T."/>
            <person name="Nishiyama T."/>
            <person name="Sese J."/>
            <person name="O'Brien M.J."/>
            <person name="Copetti D."/>
            <person name="Mohd Noor M.I."/>
            <person name="Ong R.C."/>
            <person name="Putra M."/>
            <person name="Sireger I.Z."/>
            <person name="Indrioko S."/>
            <person name="Kosugi Y."/>
            <person name="Izuno A."/>
            <person name="Isagi Y."/>
            <person name="Lee S.L."/>
            <person name="Shimizu K.K."/>
        </authorList>
    </citation>
    <scope>NUCLEOTIDE SEQUENCE [LARGE SCALE GENOMIC DNA]</scope>
    <source>
        <strain evidence="1">214</strain>
    </source>
</reference>
<dbReference type="AlphaFoldDB" id="A0AAV5L545"/>
<protein>
    <submittedName>
        <fullName evidence="1">Uncharacterized protein</fullName>
    </submittedName>
</protein>
<organism evidence="1 2">
    <name type="scientific">Rubroshorea leprosula</name>
    <dbReference type="NCBI Taxonomy" id="152421"/>
    <lineage>
        <taxon>Eukaryota</taxon>
        <taxon>Viridiplantae</taxon>
        <taxon>Streptophyta</taxon>
        <taxon>Embryophyta</taxon>
        <taxon>Tracheophyta</taxon>
        <taxon>Spermatophyta</taxon>
        <taxon>Magnoliopsida</taxon>
        <taxon>eudicotyledons</taxon>
        <taxon>Gunneridae</taxon>
        <taxon>Pentapetalae</taxon>
        <taxon>rosids</taxon>
        <taxon>malvids</taxon>
        <taxon>Malvales</taxon>
        <taxon>Dipterocarpaceae</taxon>
        <taxon>Rubroshorea</taxon>
    </lineage>
</organism>
<sequence>MRLRNKEGVIMKEPSSRRAMTKPGALAAYSTTLHFFRWPLRLFSSVWALINKMQQKPCIDGKVNDAAAACYPESSANEHAADPLTNNRQIHQQTLKLILLPLRPQYAFFLLL</sequence>
<evidence type="ECO:0000313" key="1">
    <source>
        <dbReference type="EMBL" id="GKV32383.1"/>
    </source>
</evidence>
<keyword evidence="2" id="KW-1185">Reference proteome</keyword>
<proteinExistence type="predicted"/>
<dbReference type="EMBL" id="BPVZ01000095">
    <property type="protein sequence ID" value="GKV32383.1"/>
    <property type="molecule type" value="Genomic_DNA"/>
</dbReference>